<reference evidence="1 2" key="1">
    <citation type="submission" date="2015-12" db="EMBL/GenBank/DDBJ databases">
        <authorList>
            <person name="Bansal K."/>
            <person name="Midha S."/>
            <person name="Patil P.B."/>
        </authorList>
    </citation>
    <scope>NUCLEOTIDE SEQUENCE [LARGE SCALE GENOMIC DNA]</scope>
    <source>
        <strain evidence="1 2">LMG9045</strain>
    </source>
</reference>
<protein>
    <submittedName>
        <fullName evidence="1">Uncharacterized protein</fullName>
    </submittedName>
</protein>
<sequence length="122" mass="13898">MTEEPAEPVPFKPNPAGIFAWAQYEISTATLSRVSDDEEGPRIAITLHELGNPLWRSTPESQADLERRVRKAWPELDADQVRKCLAHISARVRVELMKPSQSATQEEQREALRGNWVHGWRA</sequence>
<evidence type="ECO:0000313" key="1">
    <source>
        <dbReference type="EMBL" id="OOW80059.1"/>
    </source>
</evidence>
<dbReference type="EMBL" id="LOKA01000032">
    <property type="protein sequence ID" value="OOW80059.1"/>
    <property type="molecule type" value="Genomic_DNA"/>
</dbReference>
<comment type="caution">
    <text evidence="1">The sequence shown here is derived from an EMBL/GenBank/DDBJ whole genome shotgun (WGS) entry which is preliminary data.</text>
</comment>
<evidence type="ECO:0000313" key="2">
    <source>
        <dbReference type="Proteomes" id="UP000190210"/>
    </source>
</evidence>
<dbReference type="AlphaFoldDB" id="A0AB73PHL3"/>
<proteinExistence type="predicted"/>
<dbReference type="Proteomes" id="UP000190210">
    <property type="component" value="Unassembled WGS sequence"/>
</dbReference>
<accession>A0AB73PHL3</accession>
<name>A0AB73PHL3_9XANT</name>
<organism evidence="1 2">
    <name type="scientific">Xanthomonas axonopodis pv. clitoriae</name>
    <dbReference type="NCBI Taxonomy" id="487828"/>
    <lineage>
        <taxon>Bacteria</taxon>
        <taxon>Pseudomonadati</taxon>
        <taxon>Pseudomonadota</taxon>
        <taxon>Gammaproteobacteria</taxon>
        <taxon>Lysobacterales</taxon>
        <taxon>Lysobacteraceae</taxon>
        <taxon>Xanthomonas</taxon>
    </lineage>
</organism>
<gene>
    <name evidence="1" type="ORF">Xclt_17120</name>
</gene>